<reference evidence="1 2" key="1">
    <citation type="submission" date="2014-12" db="EMBL/GenBank/DDBJ databases">
        <title>Frankia sp. BMG5.1 draft genome.</title>
        <authorList>
            <person name="Gtari M."/>
            <person name="Ghodhbane-Gtari F."/>
            <person name="Nouioui I."/>
            <person name="Ktari A."/>
            <person name="Hezbri K."/>
            <person name="Mimouni W."/>
            <person name="Sbissi I."/>
            <person name="Ayari A."/>
            <person name="Yamanaka T."/>
            <person name="Normand P."/>
            <person name="Tisa L.S."/>
            <person name="Boudabous A."/>
        </authorList>
    </citation>
    <scope>NUCLEOTIDE SEQUENCE [LARGE SCALE GENOMIC DNA]</scope>
    <source>
        <strain evidence="1 2">BMG5.1</strain>
    </source>
</reference>
<organism evidence="1 2">
    <name type="scientific">Protofrankia coriariae</name>
    <dbReference type="NCBI Taxonomy" id="1562887"/>
    <lineage>
        <taxon>Bacteria</taxon>
        <taxon>Bacillati</taxon>
        <taxon>Actinomycetota</taxon>
        <taxon>Actinomycetes</taxon>
        <taxon>Frankiales</taxon>
        <taxon>Frankiaceae</taxon>
        <taxon>Protofrankia</taxon>
    </lineage>
</organism>
<comment type="caution">
    <text evidence="1">The sequence shown here is derived from an EMBL/GenBank/DDBJ whole genome shotgun (WGS) entry which is preliminary data.</text>
</comment>
<proteinExistence type="predicted"/>
<protein>
    <submittedName>
        <fullName evidence="1">Uncharacterized protein</fullName>
    </submittedName>
</protein>
<dbReference type="EMBL" id="JWIO01000010">
    <property type="protein sequence ID" value="KLL11860.1"/>
    <property type="molecule type" value="Genomic_DNA"/>
</dbReference>
<dbReference type="RefSeq" id="WP_047222551.1">
    <property type="nucleotide sequence ID" value="NZ_JWIO01000010.1"/>
</dbReference>
<gene>
    <name evidence="1" type="ORF">FrCorBMG51_08535</name>
</gene>
<sequence>MSTDDLFASHPDLIELEADNAYSAGFLAVAAAIRAYEDAAANPDIPPIPRLIMIYIARGAELAVQALIDCLNDDGDELALLHGWLVTIAKDPTERVDIRRAREWEAAGYRTALNMITRLPIFEDLGLAKVAGGAR</sequence>
<evidence type="ECO:0000313" key="1">
    <source>
        <dbReference type="EMBL" id="KLL11860.1"/>
    </source>
</evidence>
<name>A0ABR5F563_9ACTN</name>
<dbReference type="Proteomes" id="UP000035425">
    <property type="component" value="Unassembled WGS sequence"/>
</dbReference>
<keyword evidence="2" id="KW-1185">Reference proteome</keyword>
<accession>A0ABR5F563</accession>
<evidence type="ECO:0000313" key="2">
    <source>
        <dbReference type="Proteomes" id="UP000035425"/>
    </source>
</evidence>